<comment type="caution">
    <text evidence="1">The sequence shown here is derived from an EMBL/GenBank/DDBJ whole genome shotgun (WGS) entry which is preliminary data.</text>
</comment>
<dbReference type="EMBL" id="JYDW01001815">
    <property type="protein sequence ID" value="KRZ46918.1"/>
    <property type="molecule type" value="Genomic_DNA"/>
</dbReference>
<sequence length="87" mass="9850">MFKVLSYQGNANQIDFEIPFKTVKMAKIKKISMTTHAGRDVEYWDHTSIGGGSTNVNSHIGSQYAIYRKNWNRSMSRPSCTTPPLIP</sequence>
<name>A0A0V1KI48_9BILA</name>
<dbReference type="Proteomes" id="UP000054721">
    <property type="component" value="Unassembled WGS sequence"/>
</dbReference>
<dbReference type="AlphaFoldDB" id="A0A0V1KI48"/>
<proteinExistence type="predicted"/>
<protein>
    <submittedName>
        <fullName evidence="1">Uncharacterized protein</fullName>
    </submittedName>
</protein>
<evidence type="ECO:0000313" key="1">
    <source>
        <dbReference type="EMBL" id="KRZ46918.1"/>
    </source>
</evidence>
<organism evidence="1 2">
    <name type="scientific">Trichinella nativa</name>
    <dbReference type="NCBI Taxonomy" id="6335"/>
    <lineage>
        <taxon>Eukaryota</taxon>
        <taxon>Metazoa</taxon>
        <taxon>Ecdysozoa</taxon>
        <taxon>Nematoda</taxon>
        <taxon>Enoplea</taxon>
        <taxon>Dorylaimia</taxon>
        <taxon>Trichinellida</taxon>
        <taxon>Trichinellidae</taxon>
        <taxon>Trichinella</taxon>
    </lineage>
</organism>
<reference evidence="1 2" key="1">
    <citation type="submission" date="2015-05" db="EMBL/GenBank/DDBJ databases">
        <title>Evolution of Trichinella species and genotypes.</title>
        <authorList>
            <person name="Korhonen P.K."/>
            <person name="Edoardo P."/>
            <person name="Giuseppe L.R."/>
            <person name="Gasser R.B."/>
        </authorList>
    </citation>
    <scope>NUCLEOTIDE SEQUENCE [LARGE SCALE GENOMIC DNA]</scope>
    <source>
        <strain evidence="1">ISS10</strain>
    </source>
</reference>
<keyword evidence="2" id="KW-1185">Reference proteome</keyword>
<accession>A0A0V1KI48</accession>
<gene>
    <name evidence="1" type="ORF">T02_1325</name>
</gene>
<evidence type="ECO:0000313" key="2">
    <source>
        <dbReference type="Proteomes" id="UP000054721"/>
    </source>
</evidence>